<reference evidence="9" key="1">
    <citation type="submission" date="2023-06" db="EMBL/GenBank/DDBJ databases">
        <title>Genome-scale phylogeny and comparative genomics of the fungal order Sordariales.</title>
        <authorList>
            <consortium name="Lawrence Berkeley National Laboratory"/>
            <person name="Hensen N."/>
            <person name="Bonometti L."/>
            <person name="Westerberg I."/>
            <person name="Brannstrom I.O."/>
            <person name="Guillou S."/>
            <person name="Cros-Aarteil S."/>
            <person name="Calhoun S."/>
            <person name="Haridas S."/>
            <person name="Kuo A."/>
            <person name="Mondo S."/>
            <person name="Pangilinan J."/>
            <person name="Riley R."/>
            <person name="Labutti K."/>
            <person name="Andreopoulos B."/>
            <person name="Lipzen A."/>
            <person name="Chen C."/>
            <person name="Yanf M."/>
            <person name="Daum C."/>
            <person name="Ng V."/>
            <person name="Clum A."/>
            <person name="Steindorff A."/>
            <person name="Ohm R."/>
            <person name="Martin F."/>
            <person name="Silar P."/>
            <person name="Natvig D."/>
            <person name="Lalanne C."/>
            <person name="Gautier V."/>
            <person name="Ament-Velasquez S.L."/>
            <person name="Kruys A."/>
            <person name="Hutchinson M.I."/>
            <person name="Powell A.J."/>
            <person name="Barry K."/>
            <person name="Miller A.N."/>
            <person name="Grigoriev I.V."/>
            <person name="Debuchy R."/>
            <person name="Gladieux P."/>
            <person name="Thoren M.H."/>
            <person name="Johannesson H."/>
        </authorList>
    </citation>
    <scope>NUCLEOTIDE SEQUENCE</scope>
    <source>
        <strain evidence="9">SMH2532-1</strain>
    </source>
</reference>
<keyword evidence="10" id="KW-1185">Reference proteome</keyword>
<feature type="domain" description="Rhodopsin" evidence="8">
    <location>
        <begin position="36"/>
        <end position="274"/>
    </location>
</feature>
<evidence type="ECO:0000256" key="3">
    <source>
        <dbReference type="ARBA" id="ARBA00022989"/>
    </source>
</evidence>
<evidence type="ECO:0000259" key="8">
    <source>
        <dbReference type="Pfam" id="PF20684"/>
    </source>
</evidence>
<dbReference type="InterPro" id="IPR049326">
    <property type="entry name" value="Rhodopsin_dom_fungi"/>
</dbReference>
<feature type="transmembrane region" description="Helical" evidence="7">
    <location>
        <begin position="172"/>
        <end position="200"/>
    </location>
</feature>
<dbReference type="PANTHER" id="PTHR33048">
    <property type="entry name" value="PTH11-LIKE INTEGRAL MEMBRANE PROTEIN (AFU_ORTHOLOGUE AFUA_5G11245)"/>
    <property type="match status" value="1"/>
</dbReference>
<feature type="transmembrane region" description="Helical" evidence="7">
    <location>
        <begin position="52"/>
        <end position="74"/>
    </location>
</feature>
<dbReference type="EMBL" id="JAULSV010000005">
    <property type="protein sequence ID" value="KAK0643963.1"/>
    <property type="molecule type" value="Genomic_DNA"/>
</dbReference>
<comment type="caution">
    <text evidence="9">The sequence shown here is derived from an EMBL/GenBank/DDBJ whole genome shotgun (WGS) entry which is preliminary data.</text>
</comment>
<evidence type="ECO:0000256" key="1">
    <source>
        <dbReference type="ARBA" id="ARBA00004141"/>
    </source>
</evidence>
<feature type="transmembrane region" description="Helical" evidence="7">
    <location>
        <begin position="94"/>
        <end position="118"/>
    </location>
</feature>
<evidence type="ECO:0000313" key="10">
    <source>
        <dbReference type="Proteomes" id="UP001174936"/>
    </source>
</evidence>
<evidence type="ECO:0000256" key="4">
    <source>
        <dbReference type="ARBA" id="ARBA00023136"/>
    </source>
</evidence>
<comment type="similarity">
    <text evidence="5">Belongs to the SAT4 family.</text>
</comment>
<dbReference type="GO" id="GO:0016020">
    <property type="term" value="C:membrane"/>
    <property type="evidence" value="ECO:0007669"/>
    <property type="project" value="UniProtKB-SubCell"/>
</dbReference>
<feature type="transmembrane region" description="Helical" evidence="7">
    <location>
        <begin position="130"/>
        <end position="152"/>
    </location>
</feature>
<keyword evidence="4 7" id="KW-0472">Membrane</keyword>
<name>A0AA39Y0X3_9PEZI</name>
<evidence type="ECO:0000256" key="6">
    <source>
        <dbReference type="SAM" id="MobiDB-lite"/>
    </source>
</evidence>
<sequence length="344" mass="38067">MSEIPEIDQLSVGRKREHVIAAIVVGLVLSTLSTVLRVWARVIVINRLKREDWIMIAGLVFSYGALASLLYGLAVGFAEPFDPTDPVRRKGYLLSIWIVQKIQPITLLIIKTSILIFNASIFQTRPFAHMAWGVWIFTLGWTIAAVFGTVFQCKPLSFFWDKMQDGTCSMRTLQIIGLSTSVASSAGDIFIMLMPIPFLLKLKVSMRRRIGLLVVFTVGLFAITASFIRWTTLLSALSKSALFSAQHINVTIWTYLEMSIGITCGNLPFLATLWGRLPWKRGNSGSNGSHGSANPSRLLPKSWSSNRGGAASQADTTKDMEFAVQCDDSERGTIDLRATQPSFV</sequence>
<protein>
    <recommendedName>
        <fullName evidence="8">Rhodopsin domain-containing protein</fullName>
    </recommendedName>
</protein>
<keyword evidence="2 7" id="KW-0812">Transmembrane</keyword>
<feature type="region of interest" description="Disordered" evidence="6">
    <location>
        <begin position="284"/>
        <end position="315"/>
    </location>
</feature>
<accession>A0AA39Y0X3</accession>
<gene>
    <name evidence="9" type="ORF">B0T16DRAFT_494887</name>
</gene>
<evidence type="ECO:0000256" key="2">
    <source>
        <dbReference type="ARBA" id="ARBA00022692"/>
    </source>
</evidence>
<feature type="transmembrane region" description="Helical" evidence="7">
    <location>
        <begin position="20"/>
        <end position="40"/>
    </location>
</feature>
<evidence type="ECO:0000313" key="9">
    <source>
        <dbReference type="EMBL" id="KAK0643963.1"/>
    </source>
</evidence>
<dbReference type="Pfam" id="PF20684">
    <property type="entry name" value="Fung_rhodopsin"/>
    <property type="match status" value="1"/>
</dbReference>
<dbReference type="PANTHER" id="PTHR33048:SF146">
    <property type="entry name" value="INTEGRAL MEMBRANE PROTEIN"/>
    <property type="match status" value="1"/>
</dbReference>
<keyword evidence="3 7" id="KW-1133">Transmembrane helix</keyword>
<proteinExistence type="inferred from homology"/>
<feature type="transmembrane region" description="Helical" evidence="7">
    <location>
        <begin position="252"/>
        <end position="274"/>
    </location>
</feature>
<feature type="transmembrane region" description="Helical" evidence="7">
    <location>
        <begin position="212"/>
        <end position="232"/>
    </location>
</feature>
<comment type="subcellular location">
    <subcellularLocation>
        <location evidence="1">Membrane</location>
        <topology evidence="1">Multi-pass membrane protein</topology>
    </subcellularLocation>
</comment>
<dbReference type="Proteomes" id="UP001174936">
    <property type="component" value="Unassembled WGS sequence"/>
</dbReference>
<dbReference type="InterPro" id="IPR052337">
    <property type="entry name" value="SAT4-like"/>
</dbReference>
<evidence type="ECO:0000256" key="7">
    <source>
        <dbReference type="SAM" id="Phobius"/>
    </source>
</evidence>
<evidence type="ECO:0000256" key="5">
    <source>
        <dbReference type="ARBA" id="ARBA00038359"/>
    </source>
</evidence>
<dbReference type="AlphaFoldDB" id="A0AA39Y0X3"/>
<organism evidence="9 10">
    <name type="scientific">Cercophora newfieldiana</name>
    <dbReference type="NCBI Taxonomy" id="92897"/>
    <lineage>
        <taxon>Eukaryota</taxon>
        <taxon>Fungi</taxon>
        <taxon>Dikarya</taxon>
        <taxon>Ascomycota</taxon>
        <taxon>Pezizomycotina</taxon>
        <taxon>Sordariomycetes</taxon>
        <taxon>Sordariomycetidae</taxon>
        <taxon>Sordariales</taxon>
        <taxon>Lasiosphaeriaceae</taxon>
        <taxon>Cercophora</taxon>
    </lineage>
</organism>